<feature type="compositionally biased region" description="Polar residues" evidence="1">
    <location>
        <begin position="25"/>
        <end position="37"/>
    </location>
</feature>
<accession>A0A2B7XX00</accession>
<feature type="region of interest" description="Disordered" evidence="1">
    <location>
        <begin position="1"/>
        <end position="37"/>
    </location>
</feature>
<sequence>MGNCLSCGDREEEQPVRVRGLEIGSPQQPETSANLEQHNLQPIRRHDGTVPTENTVRHVDRIMQADLGELSAAAVAASDDGQRVHDPKPTEQHAKQQSTVVPVDEARKADDEVAAPVAPGTAN</sequence>
<gene>
    <name evidence="2" type="ORF">AJ79_03435</name>
</gene>
<proteinExistence type="predicted"/>
<dbReference type="EMBL" id="PDNB01000042">
    <property type="protein sequence ID" value="PGH13736.1"/>
    <property type="molecule type" value="Genomic_DNA"/>
</dbReference>
<comment type="caution">
    <text evidence="2">The sequence shown here is derived from an EMBL/GenBank/DDBJ whole genome shotgun (WGS) entry which is preliminary data.</text>
</comment>
<dbReference type="OrthoDB" id="4188436at2759"/>
<evidence type="ECO:0000313" key="3">
    <source>
        <dbReference type="Proteomes" id="UP000223968"/>
    </source>
</evidence>
<reference evidence="2 3" key="1">
    <citation type="submission" date="2017-10" db="EMBL/GenBank/DDBJ databases">
        <title>Comparative genomics in systemic dimorphic fungi from Ajellomycetaceae.</title>
        <authorList>
            <person name="Munoz J.F."/>
            <person name="Mcewen J.G."/>
            <person name="Clay O.K."/>
            <person name="Cuomo C.A."/>
        </authorList>
    </citation>
    <scope>NUCLEOTIDE SEQUENCE [LARGE SCALE GENOMIC DNA]</scope>
    <source>
        <strain evidence="2 3">UAMH5409</strain>
    </source>
</reference>
<dbReference type="Proteomes" id="UP000223968">
    <property type="component" value="Unassembled WGS sequence"/>
</dbReference>
<protein>
    <submittedName>
        <fullName evidence="2">Uncharacterized protein</fullName>
    </submittedName>
</protein>
<evidence type="ECO:0000313" key="2">
    <source>
        <dbReference type="EMBL" id="PGH13736.1"/>
    </source>
</evidence>
<organism evidence="2 3">
    <name type="scientific">Helicocarpus griseus UAMH5409</name>
    <dbReference type="NCBI Taxonomy" id="1447875"/>
    <lineage>
        <taxon>Eukaryota</taxon>
        <taxon>Fungi</taxon>
        <taxon>Dikarya</taxon>
        <taxon>Ascomycota</taxon>
        <taxon>Pezizomycotina</taxon>
        <taxon>Eurotiomycetes</taxon>
        <taxon>Eurotiomycetidae</taxon>
        <taxon>Onygenales</taxon>
        <taxon>Ajellomycetaceae</taxon>
        <taxon>Helicocarpus</taxon>
    </lineage>
</organism>
<dbReference type="AlphaFoldDB" id="A0A2B7XX00"/>
<keyword evidence="3" id="KW-1185">Reference proteome</keyword>
<name>A0A2B7XX00_9EURO</name>
<feature type="compositionally biased region" description="Basic and acidic residues" evidence="1">
    <location>
        <begin position="80"/>
        <end position="94"/>
    </location>
</feature>
<feature type="region of interest" description="Disordered" evidence="1">
    <location>
        <begin position="76"/>
        <end position="123"/>
    </location>
</feature>
<evidence type="ECO:0000256" key="1">
    <source>
        <dbReference type="SAM" id="MobiDB-lite"/>
    </source>
</evidence>